<evidence type="ECO:0000259" key="1">
    <source>
        <dbReference type="PROSITE" id="PS50191"/>
    </source>
</evidence>
<dbReference type="SUPFAM" id="SSF46938">
    <property type="entry name" value="CRAL/TRIO N-terminal domain"/>
    <property type="match status" value="1"/>
</dbReference>
<dbReference type="PROSITE" id="PS50866">
    <property type="entry name" value="GOLD"/>
    <property type="match status" value="1"/>
</dbReference>
<comment type="caution">
    <text evidence="3">The sequence shown here is derived from an EMBL/GenBank/DDBJ whole genome shotgun (WGS) entry which is preliminary data.</text>
</comment>
<dbReference type="InterPro" id="IPR001251">
    <property type="entry name" value="CRAL-TRIO_dom"/>
</dbReference>
<feature type="domain" description="CRAL-TRIO" evidence="1">
    <location>
        <begin position="82"/>
        <end position="261"/>
    </location>
</feature>
<dbReference type="InterPro" id="IPR051064">
    <property type="entry name" value="SEC14/CRAL-TRIO_domain"/>
</dbReference>
<dbReference type="InterPro" id="IPR036598">
    <property type="entry name" value="GOLD_dom_sf"/>
</dbReference>
<dbReference type="Gene3D" id="3.40.525.10">
    <property type="entry name" value="CRAL-TRIO lipid binding domain"/>
    <property type="match status" value="1"/>
</dbReference>
<dbReference type="GO" id="GO:0005737">
    <property type="term" value="C:cytoplasm"/>
    <property type="evidence" value="ECO:0007669"/>
    <property type="project" value="TreeGrafter"/>
</dbReference>
<dbReference type="CDD" id="cd00170">
    <property type="entry name" value="SEC14"/>
    <property type="match status" value="1"/>
</dbReference>
<dbReference type="Gene3D" id="2.60.120.680">
    <property type="entry name" value="GOLD domain"/>
    <property type="match status" value="1"/>
</dbReference>
<feature type="domain" description="GOLD" evidence="2">
    <location>
        <begin position="286"/>
        <end position="396"/>
    </location>
</feature>
<evidence type="ECO:0000313" key="4">
    <source>
        <dbReference type="Proteomes" id="UP001497382"/>
    </source>
</evidence>
<dbReference type="Pfam" id="PF00650">
    <property type="entry name" value="CRAL_TRIO"/>
    <property type="match status" value="1"/>
</dbReference>
<evidence type="ECO:0008006" key="5">
    <source>
        <dbReference type="Google" id="ProtNLM"/>
    </source>
</evidence>
<protein>
    <recommendedName>
        <fullName evidence="5">CRAL-TRIO domain-containing protein</fullName>
    </recommendedName>
</protein>
<dbReference type="PROSITE" id="PS50191">
    <property type="entry name" value="CRAL_TRIO"/>
    <property type="match status" value="1"/>
</dbReference>
<proteinExistence type="predicted"/>
<dbReference type="Proteomes" id="UP001497382">
    <property type="component" value="Unassembled WGS sequence"/>
</dbReference>
<sequence length="408" mass="47593">MKYAFIISTMDNITEDERKVVEELRNRTINEITPKMLEDPSLFYRFSKARDFNLTEAEIMLRKHIAWRKEIGIDTILTDFKPTEVLLKYAPVSFVCFDKEECMVRIHDCGRMDTKGLLSASKATEILKYMIYYSEKDIEMLIGRGGKGYKNFQLGKPIWSPIYDFEELTYAKAVNMKSLQFLGLVVKTFIDNYPEFLRTITVINAPFYFAWIYAALKPLLPSTVIQKVRIFGSEGWKEALLENINADDLPAYLGGNKTDPDGNDFCESFILRGQPVPKSYYMQNKKKSLILESNVKSLMVMPFSKEEITFEVTEENSFLEWEFETKNRNIDFSLAYRRESSEDFELTELIPKQRFDTSDESEKGCLKCENLGQYTIVFDNSYSWFHSKEVYYRAGIKNPNNNDLFDST</sequence>
<reference evidence="3 4" key="1">
    <citation type="submission" date="2024-04" db="EMBL/GenBank/DDBJ databases">
        <authorList>
            <person name="Rising A."/>
            <person name="Reimegard J."/>
            <person name="Sonavane S."/>
            <person name="Akerstrom W."/>
            <person name="Nylinder S."/>
            <person name="Hedman E."/>
            <person name="Kallberg Y."/>
        </authorList>
    </citation>
    <scope>NUCLEOTIDE SEQUENCE [LARGE SCALE GENOMIC DNA]</scope>
</reference>
<evidence type="ECO:0000259" key="2">
    <source>
        <dbReference type="PROSITE" id="PS50866"/>
    </source>
</evidence>
<keyword evidence="4" id="KW-1185">Reference proteome</keyword>
<dbReference type="PANTHER" id="PTHR23324">
    <property type="entry name" value="SEC14 RELATED PROTEIN"/>
    <property type="match status" value="1"/>
</dbReference>
<dbReference type="SUPFAM" id="SSF101576">
    <property type="entry name" value="Supernatant protein factor (SPF), C-terminal domain"/>
    <property type="match status" value="1"/>
</dbReference>
<dbReference type="AlphaFoldDB" id="A0AAV2A4R0"/>
<dbReference type="InterPro" id="IPR036865">
    <property type="entry name" value="CRAL-TRIO_dom_sf"/>
</dbReference>
<gene>
    <name evidence="3" type="ORF">LARSCL_LOCUS10101</name>
</gene>
<dbReference type="SMART" id="SM00516">
    <property type="entry name" value="SEC14"/>
    <property type="match status" value="1"/>
</dbReference>
<organism evidence="3 4">
    <name type="scientific">Larinioides sclopetarius</name>
    <dbReference type="NCBI Taxonomy" id="280406"/>
    <lineage>
        <taxon>Eukaryota</taxon>
        <taxon>Metazoa</taxon>
        <taxon>Ecdysozoa</taxon>
        <taxon>Arthropoda</taxon>
        <taxon>Chelicerata</taxon>
        <taxon>Arachnida</taxon>
        <taxon>Araneae</taxon>
        <taxon>Araneomorphae</taxon>
        <taxon>Entelegynae</taxon>
        <taxon>Araneoidea</taxon>
        <taxon>Araneidae</taxon>
        <taxon>Larinioides</taxon>
    </lineage>
</organism>
<evidence type="ECO:0000313" key="3">
    <source>
        <dbReference type="EMBL" id="CAL1279020.1"/>
    </source>
</evidence>
<dbReference type="EMBL" id="CAXIEN010000118">
    <property type="protein sequence ID" value="CAL1279020.1"/>
    <property type="molecule type" value="Genomic_DNA"/>
</dbReference>
<dbReference type="InterPro" id="IPR036273">
    <property type="entry name" value="CRAL/TRIO_N_dom_sf"/>
</dbReference>
<dbReference type="InterPro" id="IPR009038">
    <property type="entry name" value="GOLD_dom"/>
</dbReference>
<dbReference type="SUPFAM" id="SSF52087">
    <property type="entry name" value="CRAL/TRIO domain"/>
    <property type="match status" value="1"/>
</dbReference>
<name>A0AAV2A4R0_9ARAC</name>
<accession>A0AAV2A4R0</accession>
<dbReference type="PANTHER" id="PTHR23324:SF83">
    <property type="entry name" value="SEC14-LIKE PROTEIN 2"/>
    <property type="match status" value="1"/>
</dbReference>